<dbReference type="RefSeq" id="WP_189225827.1">
    <property type="nucleotide sequence ID" value="NZ_BMRG01000012.1"/>
</dbReference>
<dbReference type="InterPro" id="IPR036852">
    <property type="entry name" value="Peptidase_S8/S53_dom_sf"/>
</dbReference>
<dbReference type="Gene3D" id="3.30.70.80">
    <property type="entry name" value="Peptidase S8 propeptide/proteinase inhibitor I9"/>
    <property type="match status" value="1"/>
</dbReference>
<evidence type="ECO:0000313" key="11">
    <source>
        <dbReference type="Proteomes" id="UP000639606"/>
    </source>
</evidence>
<evidence type="ECO:0000256" key="3">
    <source>
        <dbReference type="ARBA" id="ARBA00022801"/>
    </source>
</evidence>
<evidence type="ECO:0000256" key="5">
    <source>
        <dbReference type="PROSITE-ProRule" id="PRU01240"/>
    </source>
</evidence>
<dbReference type="InterPro" id="IPR037045">
    <property type="entry name" value="S8pro/Inhibitor_I9_sf"/>
</dbReference>
<comment type="caution">
    <text evidence="10">The sequence shown here is derived from an EMBL/GenBank/DDBJ whole genome shotgun (WGS) entry which is preliminary data.</text>
</comment>
<reference evidence="10" key="1">
    <citation type="journal article" date="2014" name="Int. J. Syst. Evol. Microbiol.">
        <title>Complete genome sequence of Corynebacterium casei LMG S-19264T (=DSM 44701T), isolated from a smear-ripened cheese.</title>
        <authorList>
            <consortium name="US DOE Joint Genome Institute (JGI-PGF)"/>
            <person name="Walter F."/>
            <person name="Albersmeier A."/>
            <person name="Kalinowski J."/>
            <person name="Ruckert C."/>
        </authorList>
    </citation>
    <scope>NUCLEOTIDE SEQUENCE</scope>
    <source>
        <strain evidence="10">JCM 3313</strain>
    </source>
</reference>
<name>A0A918AQK1_9PSEU</name>
<dbReference type="FunFam" id="3.40.50.200:FF:000014">
    <property type="entry name" value="Proteinase K"/>
    <property type="match status" value="1"/>
</dbReference>
<feature type="domain" description="Peptidase S8/S53" evidence="8">
    <location>
        <begin position="138"/>
        <end position="368"/>
    </location>
</feature>
<dbReference type="PROSITE" id="PS00138">
    <property type="entry name" value="SUBTILASE_SER"/>
    <property type="match status" value="1"/>
</dbReference>
<dbReference type="Pfam" id="PF00082">
    <property type="entry name" value="Peptidase_S8"/>
    <property type="match status" value="1"/>
</dbReference>
<gene>
    <name evidence="10" type="primary">aprA</name>
    <name evidence="10" type="ORF">GCM10010185_50860</name>
</gene>
<feature type="chain" id="PRO_5036973809" evidence="7">
    <location>
        <begin position="27"/>
        <end position="388"/>
    </location>
</feature>
<dbReference type="EMBL" id="BMRG01000012">
    <property type="protein sequence ID" value="GGP71562.1"/>
    <property type="molecule type" value="Genomic_DNA"/>
</dbReference>
<dbReference type="InterPro" id="IPR023828">
    <property type="entry name" value="Peptidase_S8_Ser-AS"/>
</dbReference>
<dbReference type="GO" id="GO:0005615">
    <property type="term" value="C:extracellular space"/>
    <property type="evidence" value="ECO:0007669"/>
    <property type="project" value="TreeGrafter"/>
</dbReference>
<feature type="active site" description="Charge relay system" evidence="5">
    <location>
        <position position="180"/>
    </location>
</feature>
<dbReference type="SUPFAM" id="SSF54897">
    <property type="entry name" value="Protease propeptides/inhibitors"/>
    <property type="match status" value="1"/>
</dbReference>
<evidence type="ECO:0000256" key="6">
    <source>
        <dbReference type="RuleBase" id="RU003355"/>
    </source>
</evidence>
<dbReference type="Proteomes" id="UP000639606">
    <property type="component" value="Unassembled WGS sequence"/>
</dbReference>
<protein>
    <submittedName>
        <fullName evidence="10">Serine protease</fullName>
    </submittedName>
</protein>
<evidence type="ECO:0000259" key="9">
    <source>
        <dbReference type="Pfam" id="PF05922"/>
    </source>
</evidence>
<evidence type="ECO:0000256" key="7">
    <source>
        <dbReference type="SAM" id="SignalP"/>
    </source>
</evidence>
<dbReference type="InterPro" id="IPR022398">
    <property type="entry name" value="Peptidase_S8_His-AS"/>
</dbReference>
<dbReference type="PRINTS" id="PR00723">
    <property type="entry name" value="SUBTILISIN"/>
</dbReference>
<keyword evidence="7" id="KW-0732">Signal</keyword>
<dbReference type="InterPro" id="IPR023827">
    <property type="entry name" value="Peptidase_S8_Asp-AS"/>
</dbReference>
<keyword evidence="2 5" id="KW-0645">Protease</keyword>
<proteinExistence type="inferred from homology"/>
<feature type="signal peptide" evidence="7">
    <location>
        <begin position="1"/>
        <end position="26"/>
    </location>
</feature>
<dbReference type="GO" id="GO:0004252">
    <property type="term" value="F:serine-type endopeptidase activity"/>
    <property type="evidence" value="ECO:0007669"/>
    <property type="project" value="UniProtKB-UniRule"/>
</dbReference>
<evidence type="ECO:0000256" key="2">
    <source>
        <dbReference type="ARBA" id="ARBA00022670"/>
    </source>
</evidence>
<keyword evidence="4 5" id="KW-0720">Serine protease</keyword>
<dbReference type="SUPFAM" id="SSF52743">
    <property type="entry name" value="Subtilisin-like"/>
    <property type="match status" value="1"/>
</dbReference>
<dbReference type="InterPro" id="IPR000209">
    <property type="entry name" value="Peptidase_S8/S53_dom"/>
</dbReference>
<reference evidence="10" key="2">
    <citation type="submission" date="2020-09" db="EMBL/GenBank/DDBJ databases">
        <authorList>
            <person name="Sun Q."/>
            <person name="Ohkuma M."/>
        </authorList>
    </citation>
    <scope>NUCLEOTIDE SEQUENCE</scope>
    <source>
        <strain evidence="10">JCM 3313</strain>
    </source>
</reference>
<sequence length="388" mass="39795">MRKLTWTAALSAAVLATTVAMIPAQAAEGPVLAAGAPDAVPDSYLVKVKDMSTAEADDLVAKVGGRVDRVYAAAFHGFAATLSERAAQRLAVDPAVEYVEQDRVVRMAATQYNPPWGLDRIDQRTLPLSGTYTYRSTGAGVNVYVIDTGLRTTHNDFGGRARNGYDAVDDDYVAQDGNGHGTHVAGTVAGSTYGVAKGATVYGVRVLDDSGSGTIAGVIAGIDWVTTNHVKPAAANMSLGGPASRSLDTAVRRSISAGVTYGVAAGNSNDNAANYSPARVTQAITVGATTSTDARAAYSNYGSVLDLFAPGSNILSAWHTSDSATNTISGTSMATPHVVGCAARYLQTAPSATPAVVSAYLTATATTGVVVNPGPGSPNRLLYCSPML</sequence>
<dbReference type="CDD" id="cd04077">
    <property type="entry name" value="Peptidases_S8_PCSK9_ProteinaseK_like"/>
    <property type="match status" value="1"/>
</dbReference>
<dbReference type="InterPro" id="IPR015500">
    <property type="entry name" value="Peptidase_S8_subtilisin-rel"/>
</dbReference>
<feature type="active site" description="Charge relay system" evidence="5">
    <location>
        <position position="147"/>
    </location>
</feature>
<dbReference type="Gene3D" id="3.40.50.200">
    <property type="entry name" value="Peptidase S8/S53 domain"/>
    <property type="match status" value="1"/>
</dbReference>
<dbReference type="InterPro" id="IPR010259">
    <property type="entry name" value="S8pro/Inhibitor_I9"/>
</dbReference>
<feature type="domain" description="Inhibitor I9" evidence="9">
    <location>
        <begin position="61"/>
        <end position="107"/>
    </location>
</feature>
<dbReference type="InterPro" id="IPR034193">
    <property type="entry name" value="PCSK9_ProteinaseK-like"/>
</dbReference>
<feature type="active site" description="Charge relay system" evidence="5">
    <location>
        <position position="332"/>
    </location>
</feature>
<evidence type="ECO:0000313" key="10">
    <source>
        <dbReference type="EMBL" id="GGP71562.1"/>
    </source>
</evidence>
<dbReference type="PROSITE" id="PS51892">
    <property type="entry name" value="SUBTILASE"/>
    <property type="match status" value="1"/>
</dbReference>
<evidence type="ECO:0000256" key="4">
    <source>
        <dbReference type="ARBA" id="ARBA00022825"/>
    </source>
</evidence>
<dbReference type="PANTHER" id="PTHR43806:SF11">
    <property type="entry name" value="CEREVISIN-RELATED"/>
    <property type="match status" value="1"/>
</dbReference>
<dbReference type="Pfam" id="PF05922">
    <property type="entry name" value="Inhibitor_I9"/>
    <property type="match status" value="1"/>
</dbReference>
<dbReference type="PANTHER" id="PTHR43806">
    <property type="entry name" value="PEPTIDASE S8"/>
    <property type="match status" value="1"/>
</dbReference>
<dbReference type="GO" id="GO:0006508">
    <property type="term" value="P:proteolysis"/>
    <property type="evidence" value="ECO:0007669"/>
    <property type="project" value="UniProtKB-KW"/>
</dbReference>
<evidence type="ECO:0000259" key="8">
    <source>
        <dbReference type="Pfam" id="PF00082"/>
    </source>
</evidence>
<keyword evidence="11" id="KW-1185">Reference proteome</keyword>
<keyword evidence="3 5" id="KW-0378">Hydrolase</keyword>
<accession>A0A918AQK1</accession>
<dbReference type="AlphaFoldDB" id="A0A918AQK1"/>
<dbReference type="PROSITE" id="PS00136">
    <property type="entry name" value="SUBTILASE_ASP"/>
    <property type="match status" value="1"/>
</dbReference>
<dbReference type="PROSITE" id="PS00137">
    <property type="entry name" value="SUBTILASE_HIS"/>
    <property type="match status" value="1"/>
</dbReference>
<organism evidence="10 11">
    <name type="scientific">Saccharothrix coeruleofusca</name>
    <dbReference type="NCBI Taxonomy" id="33919"/>
    <lineage>
        <taxon>Bacteria</taxon>
        <taxon>Bacillati</taxon>
        <taxon>Actinomycetota</taxon>
        <taxon>Actinomycetes</taxon>
        <taxon>Pseudonocardiales</taxon>
        <taxon>Pseudonocardiaceae</taxon>
        <taxon>Saccharothrix</taxon>
    </lineage>
</organism>
<comment type="similarity">
    <text evidence="1 5 6">Belongs to the peptidase S8 family.</text>
</comment>
<dbReference type="InterPro" id="IPR050131">
    <property type="entry name" value="Peptidase_S8_subtilisin-like"/>
</dbReference>
<evidence type="ECO:0000256" key="1">
    <source>
        <dbReference type="ARBA" id="ARBA00011073"/>
    </source>
</evidence>